<keyword evidence="3" id="KW-1185">Reference proteome</keyword>
<evidence type="ECO:0000256" key="1">
    <source>
        <dbReference type="SAM" id="Phobius"/>
    </source>
</evidence>
<protein>
    <recommendedName>
        <fullName evidence="4">DUF1614 domain-containing protein</fullName>
    </recommendedName>
</protein>
<name>A4BND3_9GAMM</name>
<feature type="transmembrane region" description="Helical" evidence="1">
    <location>
        <begin position="84"/>
        <end position="107"/>
    </location>
</feature>
<feature type="transmembrane region" description="Helical" evidence="1">
    <location>
        <begin position="216"/>
        <end position="237"/>
    </location>
</feature>
<feature type="transmembrane region" description="Helical" evidence="1">
    <location>
        <begin position="191"/>
        <end position="209"/>
    </location>
</feature>
<evidence type="ECO:0000313" key="3">
    <source>
        <dbReference type="Proteomes" id="UP000003374"/>
    </source>
</evidence>
<organism evidence="2 3">
    <name type="scientific">Nitrococcus mobilis Nb-231</name>
    <dbReference type="NCBI Taxonomy" id="314278"/>
    <lineage>
        <taxon>Bacteria</taxon>
        <taxon>Pseudomonadati</taxon>
        <taxon>Pseudomonadota</taxon>
        <taxon>Gammaproteobacteria</taxon>
        <taxon>Chromatiales</taxon>
        <taxon>Ectothiorhodospiraceae</taxon>
        <taxon>Nitrococcus</taxon>
    </lineage>
</organism>
<reference evidence="2 3" key="1">
    <citation type="submission" date="2006-02" db="EMBL/GenBank/DDBJ databases">
        <authorList>
            <person name="Waterbury J."/>
            <person name="Ferriera S."/>
            <person name="Johnson J."/>
            <person name="Kravitz S."/>
            <person name="Halpern A."/>
            <person name="Remington K."/>
            <person name="Beeson K."/>
            <person name="Tran B."/>
            <person name="Rogers Y.-H."/>
            <person name="Friedman R."/>
            <person name="Venter J.C."/>
        </authorList>
    </citation>
    <scope>NUCLEOTIDE SEQUENCE [LARGE SCALE GENOMIC DNA]</scope>
    <source>
        <strain evidence="2 3">Nb-231</strain>
    </source>
</reference>
<evidence type="ECO:0000313" key="2">
    <source>
        <dbReference type="EMBL" id="EAR22732.1"/>
    </source>
</evidence>
<feature type="transmembrane region" description="Helical" evidence="1">
    <location>
        <begin position="164"/>
        <end position="185"/>
    </location>
</feature>
<dbReference type="InterPro" id="IPR011672">
    <property type="entry name" value="DUF1614"/>
</dbReference>
<dbReference type="Pfam" id="PF07758">
    <property type="entry name" value="DUF1614"/>
    <property type="match status" value="1"/>
</dbReference>
<keyword evidence="1" id="KW-0812">Transmembrane</keyword>
<keyword evidence="1" id="KW-1133">Transmembrane helix</keyword>
<evidence type="ECO:0008006" key="4">
    <source>
        <dbReference type="Google" id="ProtNLM"/>
    </source>
</evidence>
<comment type="caution">
    <text evidence="2">The sequence shown here is derived from an EMBL/GenBank/DDBJ whole genome shotgun (WGS) entry which is preliminary data.</text>
</comment>
<feature type="transmembrane region" description="Helical" evidence="1">
    <location>
        <begin position="243"/>
        <end position="260"/>
    </location>
</feature>
<gene>
    <name evidence="2" type="ORF">NB231_09778</name>
</gene>
<accession>A4BND3</accession>
<dbReference type="eggNOG" id="COG4089">
    <property type="taxonomic scope" value="Bacteria"/>
</dbReference>
<feature type="transmembrane region" description="Helical" evidence="1">
    <location>
        <begin position="119"/>
        <end position="143"/>
    </location>
</feature>
<feature type="transmembrane region" description="Helical" evidence="1">
    <location>
        <begin position="272"/>
        <end position="294"/>
    </location>
</feature>
<dbReference type="STRING" id="314278.NB231_09778"/>
<dbReference type="HOGENOM" id="CLU_082100_0_0_6"/>
<dbReference type="Proteomes" id="UP000003374">
    <property type="component" value="Unassembled WGS sequence"/>
</dbReference>
<proteinExistence type="predicted"/>
<sequence length="295" mass="31387">MAAGITHILVDRHRWLPWLNSPDRDIGSDQVHYKWLKLDNTQLQRRAIRTPSQRKPGLIPNPADRHTIPSTFLDSGAQVFPFRLIFAAMTFAVLFALIQVGLLSIAFDKLGLSSDSAMLLLISSLLGSGINLPLFSMAAGPGADPQWQRPPTWLTPLLRSRPGQIVVALNVGGGLIPVAFSVFLLNHNPLPLGQAMLATGIVATVCYLVSRPIPRLGIGMPIFVAPITAALVAIILLPQQSAPLAYICGTIGVLIGADLLRLKDIRALGAPLASIGGAGTFDGIFITGIVAVLLA</sequence>
<keyword evidence="1" id="KW-0472">Membrane</keyword>
<dbReference type="AlphaFoldDB" id="A4BND3"/>
<dbReference type="EMBL" id="AAOF01000002">
    <property type="protein sequence ID" value="EAR22732.1"/>
    <property type="molecule type" value="Genomic_DNA"/>
</dbReference>